<organism evidence="1 2">
    <name type="scientific">Cetraspora pellucida</name>
    <dbReference type="NCBI Taxonomy" id="1433469"/>
    <lineage>
        <taxon>Eukaryota</taxon>
        <taxon>Fungi</taxon>
        <taxon>Fungi incertae sedis</taxon>
        <taxon>Mucoromycota</taxon>
        <taxon>Glomeromycotina</taxon>
        <taxon>Glomeromycetes</taxon>
        <taxon>Diversisporales</taxon>
        <taxon>Gigasporaceae</taxon>
        <taxon>Cetraspora</taxon>
    </lineage>
</organism>
<gene>
    <name evidence="1" type="ORF">SPELUC_LOCUS5803</name>
</gene>
<sequence length="230" mass="26798">MNDIEQLNVFSSICLSNTEPGPNKNFDSDDFFTRQPKKRKNLSITTEQKKKKKVFSKSIICIENLSNESTTRHDNDYITNEHNNHITNNDIANKHNCDYITGNMPESSSNTNQTPKPNLKDLQLVPIDKVPRKRWNHMGYFGVTCSFIDNDFQLNEIVLMIQYLLYPYTGKAIVEALHFIINDWKLTNKELLDAEILIACAKRLMLFFTMPKQTERLIDIQKNLHRSENI</sequence>
<evidence type="ECO:0000313" key="2">
    <source>
        <dbReference type="Proteomes" id="UP000789366"/>
    </source>
</evidence>
<dbReference type="EMBL" id="CAJVPW010006207">
    <property type="protein sequence ID" value="CAG8566067.1"/>
    <property type="molecule type" value="Genomic_DNA"/>
</dbReference>
<dbReference type="Proteomes" id="UP000789366">
    <property type="component" value="Unassembled WGS sequence"/>
</dbReference>
<evidence type="ECO:0000313" key="1">
    <source>
        <dbReference type="EMBL" id="CAG8566067.1"/>
    </source>
</evidence>
<name>A0ACA9M4U1_9GLOM</name>
<protein>
    <submittedName>
        <fullName evidence="1">10269_t:CDS:1</fullName>
    </submittedName>
</protein>
<proteinExistence type="predicted"/>
<comment type="caution">
    <text evidence="1">The sequence shown here is derived from an EMBL/GenBank/DDBJ whole genome shotgun (WGS) entry which is preliminary data.</text>
</comment>
<accession>A0ACA9M4U1</accession>
<reference evidence="1" key="1">
    <citation type="submission" date="2021-06" db="EMBL/GenBank/DDBJ databases">
        <authorList>
            <person name="Kallberg Y."/>
            <person name="Tangrot J."/>
            <person name="Rosling A."/>
        </authorList>
    </citation>
    <scope>NUCLEOTIDE SEQUENCE</scope>
    <source>
        <strain evidence="1">28 12/20/2015</strain>
    </source>
</reference>
<feature type="non-terminal residue" evidence="1">
    <location>
        <position position="230"/>
    </location>
</feature>
<keyword evidence="2" id="KW-1185">Reference proteome</keyword>